<dbReference type="EMBL" id="JAAIUW010000006">
    <property type="protein sequence ID" value="KAF7826632.1"/>
    <property type="molecule type" value="Genomic_DNA"/>
</dbReference>
<gene>
    <name evidence="1" type="ORF">G2W53_017796</name>
</gene>
<dbReference type="AlphaFoldDB" id="A0A834TSL3"/>
<proteinExistence type="predicted"/>
<name>A0A834TSL3_9FABA</name>
<comment type="caution">
    <text evidence="1">The sequence shown here is derived from an EMBL/GenBank/DDBJ whole genome shotgun (WGS) entry which is preliminary data.</text>
</comment>
<accession>A0A834TSL3</accession>
<evidence type="ECO:0000313" key="2">
    <source>
        <dbReference type="Proteomes" id="UP000634136"/>
    </source>
</evidence>
<dbReference type="GO" id="GO:0016740">
    <property type="term" value="F:transferase activity"/>
    <property type="evidence" value="ECO:0007669"/>
    <property type="project" value="UniProtKB-KW"/>
</dbReference>
<evidence type="ECO:0000313" key="1">
    <source>
        <dbReference type="EMBL" id="KAF7826632.1"/>
    </source>
</evidence>
<organism evidence="1 2">
    <name type="scientific">Senna tora</name>
    <dbReference type="NCBI Taxonomy" id="362788"/>
    <lineage>
        <taxon>Eukaryota</taxon>
        <taxon>Viridiplantae</taxon>
        <taxon>Streptophyta</taxon>
        <taxon>Embryophyta</taxon>
        <taxon>Tracheophyta</taxon>
        <taxon>Spermatophyta</taxon>
        <taxon>Magnoliopsida</taxon>
        <taxon>eudicotyledons</taxon>
        <taxon>Gunneridae</taxon>
        <taxon>Pentapetalae</taxon>
        <taxon>rosids</taxon>
        <taxon>fabids</taxon>
        <taxon>Fabales</taxon>
        <taxon>Fabaceae</taxon>
        <taxon>Caesalpinioideae</taxon>
        <taxon>Cassia clade</taxon>
        <taxon>Senna</taxon>
    </lineage>
</organism>
<dbReference type="Proteomes" id="UP000634136">
    <property type="component" value="Unassembled WGS sequence"/>
</dbReference>
<keyword evidence="1" id="KW-0808">Transferase</keyword>
<protein>
    <submittedName>
        <fullName evidence="1">Putative acetyltransferase</fullName>
    </submittedName>
</protein>
<reference evidence="1" key="1">
    <citation type="submission" date="2020-09" db="EMBL/GenBank/DDBJ databases">
        <title>Genome-Enabled Discovery of Anthraquinone Biosynthesis in Senna tora.</title>
        <authorList>
            <person name="Kang S.-H."/>
            <person name="Pandey R.P."/>
            <person name="Lee C.-M."/>
            <person name="Sim J.-S."/>
            <person name="Jeong J.-T."/>
            <person name="Choi B.-S."/>
            <person name="Jung M."/>
            <person name="Ginzburg D."/>
            <person name="Zhao K."/>
            <person name="Won S.Y."/>
            <person name="Oh T.-J."/>
            <person name="Yu Y."/>
            <person name="Kim N.-H."/>
            <person name="Lee O.R."/>
            <person name="Lee T.-H."/>
            <person name="Bashyal P."/>
            <person name="Kim T.-S."/>
            <person name="Lee W.-H."/>
            <person name="Kawkins C."/>
            <person name="Kim C.-K."/>
            <person name="Kim J.S."/>
            <person name="Ahn B.O."/>
            <person name="Rhee S.Y."/>
            <person name="Sohng J.K."/>
        </authorList>
    </citation>
    <scope>NUCLEOTIDE SEQUENCE</scope>
    <source>
        <tissue evidence="1">Leaf</tissue>
    </source>
</reference>
<sequence>MTEIQVISSTRIEARNQNGEFNGRIDLTPWDLQFLPFEAIQQGIAIKSPLTPDIYIPIIKSNF</sequence>
<keyword evidence="2" id="KW-1185">Reference proteome</keyword>